<dbReference type="InterPro" id="IPR016181">
    <property type="entry name" value="Acyl_CoA_acyltransferase"/>
</dbReference>
<name>A0A9D1ULK2_9CORY</name>
<sequence length="168" mass="18129">MRTAILDDVEEIRSLERRAGAPFRDVGLDAIADDDPPDVGELSAAVGDGAVFVVDAPARLAAWLWLGRADGDLLIEQVSVDPANRGRRTGTRLVEYAVTLAREAGLPGVCLTTFSEVPWNAPLYRRLGFVELAPAELGDDLRRIRDAETAAGLDISPRIAMRRPVDGP</sequence>
<proteinExistence type="predicted"/>
<evidence type="ECO:0000256" key="1">
    <source>
        <dbReference type="ARBA" id="ARBA00022679"/>
    </source>
</evidence>
<dbReference type="PANTHER" id="PTHR43800">
    <property type="entry name" value="PEPTIDYL-LYSINE N-ACETYLTRANSFERASE YJAB"/>
    <property type="match status" value="1"/>
</dbReference>
<dbReference type="InterPro" id="IPR000182">
    <property type="entry name" value="GNAT_dom"/>
</dbReference>
<protein>
    <submittedName>
        <fullName evidence="4">GNAT family N-acetyltransferase</fullName>
    </submittedName>
</protein>
<dbReference type="Proteomes" id="UP000824190">
    <property type="component" value="Unassembled WGS sequence"/>
</dbReference>
<dbReference type="SUPFAM" id="SSF55729">
    <property type="entry name" value="Acyl-CoA N-acyltransferases (Nat)"/>
    <property type="match status" value="1"/>
</dbReference>
<reference evidence="4" key="1">
    <citation type="journal article" date="2021" name="PeerJ">
        <title>Extensive microbial diversity within the chicken gut microbiome revealed by metagenomics and culture.</title>
        <authorList>
            <person name="Gilroy R."/>
            <person name="Ravi A."/>
            <person name="Getino M."/>
            <person name="Pursley I."/>
            <person name="Horton D.L."/>
            <person name="Alikhan N.F."/>
            <person name="Baker D."/>
            <person name="Gharbi K."/>
            <person name="Hall N."/>
            <person name="Watson M."/>
            <person name="Adriaenssens E.M."/>
            <person name="Foster-Nyarko E."/>
            <person name="Jarju S."/>
            <person name="Secka A."/>
            <person name="Antonio M."/>
            <person name="Oren A."/>
            <person name="Chaudhuri R.R."/>
            <person name="La Ragione R."/>
            <person name="Hildebrand F."/>
            <person name="Pallen M.J."/>
        </authorList>
    </citation>
    <scope>NUCLEOTIDE SEQUENCE</scope>
    <source>
        <strain evidence="4">CHK32-1732</strain>
    </source>
</reference>
<evidence type="ECO:0000313" key="5">
    <source>
        <dbReference type="Proteomes" id="UP000824190"/>
    </source>
</evidence>
<evidence type="ECO:0000259" key="3">
    <source>
        <dbReference type="PROSITE" id="PS51186"/>
    </source>
</evidence>
<accession>A0A9D1ULK2</accession>
<comment type="caution">
    <text evidence="4">The sequence shown here is derived from an EMBL/GenBank/DDBJ whole genome shotgun (WGS) entry which is preliminary data.</text>
</comment>
<keyword evidence="1" id="KW-0808">Transferase</keyword>
<dbReference type="EMBL" id="DXGC01000094">
    <property type="protein sequence ID" value="HIW92232.1"/>
    <property type="molecule type" value="Genomic_DNA"/>
</dbReference>
<dbReference type="AlphaFoldDB" id="A0A9D1ULK2"/>
<dbReference type="PANTHER" id="PTHR43800:SF1">
    <property type="entry name" value="PEPTIDYL-LYSINE N-ACETYLTRANSFERASE YJAB"/>
    <property type="match status" value="1"/>
</dbReference>
<dbReference type="Gene3D" id="3.40.630.30">
    <property type="match status" value="1"/>
</dbReference>
<feature type="domain" description="N-acetyltransferase" evidence="3">
    <location>
        <begin position="1"/>
        <end position="148"/>
    </location>
</feature>
<dbReference type="CDD" id="cd04301">
    <property type="entry name" value="NAT_SF"/>
    <property type="match status" value="1"/>
</dbReference>
<dbReference type="PROSITE" id="PS51186">
    <property type="entry name" value="GNAT"/>
    <property type="match status" value="1"/>
</dbReference>
<gene>
    <name evidence="4" type="ORF">H9870_11300</name>
</gene>
<dbReference type="GO" id="GO:0016747">
    <property type="term" value="F:acyltransferase activity, transferring groups other than amino-acyl groups"/>
    <property type="evidence" value="ECO:0007669"/>
    <property type="project" value="InterPro"/>
</dbReference>
<dbReference type="Pfam" id="PF13508">
    <property type="entry name" value="Acetyltransf_7"/>
    <property type="match status" value="1"/>
</dbReference>
<keyword evidence="2" id="KW-0012">Acyltransferase</keyword>
<evidence type="ECO:0000256" key="2">
    <source>
        <dbReference type="ARBA" id="ARBA00023315"/>
    </source>
</evidence>
<evidence type="ECO:0000313" key="4">
    <source>
        <dbReference type="EMBL" id="HIW92232.1"/>
    </source>
</evidence>
<reference evidence="4" key="2">
    <citation type="submission" date="2021-04" db="EMBL/GenBank/DDBJ databases">
        <authorList>
            <person name="Gilroy R."/>
        </authorList>
    </citation>
    <scope>NUCLEOTIDE SEQUENCE</scope>
    <source>
        <strain evidence="4">CHK32-1732</strain>
    </source>
</reference>
<organism evidence="4 5">
    <name type="scientific">Candidatus Corynebacterium avicola</name>
    <dbReference type="NCBI Taxonomy" id="2838527"/>
    <lineage>
        <taxon>Bacteria</taxon>
        <taxon>Bacillati</taxon>
        <taxon>Actinomycetota</taxon>
        <taxon>Actinomycetes</taxon>
        <taxon>Mycobacteriales</taxon>
        <taxon>Corynebacteriaceae</taxon>
        <taxon>Corynebacterium</taxon>
    </lineage>
</organism>